<dbReference type="SUPFAM" id="SSF49464">
    <property type="entry name" value="Carboxypeptidase regulatory domain-like"/>
    <property type="match status" value="1"/>
</dbReference>
<proteinExistence type="predicted"/>
<feature type="chain" id="PRO_5011528329" evidence="1">
    <location>
        <begin position="22"/>
        <end position="209"/>
    </location>
</feature>
<dbReference type="InterPro" id="IPR008969">
    <property type="entry name" value="CarboxyPept-like_regulatory"/>
</dbReference>
<feature type="signal peptide" evidence="1">
    <location>
        <begin position="1"/>
        <end position="21"/>
    </location>
</feature>
<gene>
    <name evidence="2" type="ORF">SAMN02927928_0088</name>
</gene>
<keyword evidence="3" id="KW-1185">Reference proteome</keyword>
<protein>
    <submittedName>
        <fullName evidence="2">Plastocyanin</fullName>
    </submittedName>
</protein>
<dbReference type="Proteomes" id="UP000199150">
    <property type="component" value="Unassembled WGS sequence"/>
</dbReference>
<reference evidence="3" key="1">
    <citation type="submission" date="2016-10" db="EMBL/GenBank/DDBJ databases">
        <authorList>
            <person name="Varghese N."/>
            <person name="Submissions S."/>
        </authorList>
    </citation>
    <scope>NUCLEOTIDE SEQUENCE [LARGE SCALE GENOMIC DNA]</scope>
    <source>
        <strain evidence="3">CGMCC 1.3431</strain>
    </source>
</reference>
<keyword evidence="1" id="KW-0732">Signal</keyword>
<dbReference type="Gene3D" id="2.60.40.420">
    <property type="entry name" value="Cupredoxins - blue copper proteins"/>
    <property type="match status" value="1"/>
</dbReference>
<dbReference type="RefSeq" id="WP_090650818.1">
    <property type="nucleotide sequence ID" value="NZ_CBCRYE010000009.1"/>
</dbReference>
<evidence type="ECO:0000313" key="2">
    <source>
        <dbReference type="EMBL" id="SCW83660.1"/>
    </source>
</evidence>
<dbReference type="EMBL" id="FMTS01000011">
    <property type="protein sequence ID" value="SCW83660.1"/>
    <property type="molecule type" value="Genomic_DNA"/>
</dbReference>
<evidence type="ECO:0000256" key="1">
    <source>
        <dbReference type="SAM" id="SignalP"/>
    </source>
</evidence>
<dbReference type="InterPro" id="IPR008972">
    <property type="entry name" value="Cupredoxin"/>
</dbReference>
<accession>A0A1G4TQR0</accession>
<dbReference type="STRING" id="260084.SAMN02927928_0088"/>
<name>A0A1G4TQR0_9CAUL</name>
<sequence>MKYVFPVLAVLLFASAAAATAADLAVTVNNASGRPVAFAVVTWTPAGGAAIPAAEKGRAFVMAQKNVQFSPYVLAVPAGATVAFPNMDRVNHHVYSFSPAQPFQFPLYGKGKSRTMKFDHPGSVALGCNIHDSMSAYIRVVDTPYYATTGADGRVTLSVPEGAGSLAVWHPNQETPERQTAKNMTVGKANAVQTFSIKVRQVAPTAGQY</sequence>
<dbReference type="AlphaFoldDB" id="A0A1G4TQR0"/>
<organism evidence="2 3">
    <name type="scientific">Asticcacaulis taihuensis</name>
    <dbReference type="NCBI Taxonomy" id="260084"/>
    <lineage>
        <taxon>Bacteria</taxon>
        <taxon>Pseudomonadati</taxon>
        <taxon>Pseudomonadota</taxon>
        <taxon>Alphaproteobacteria</taxon>
        <taxon>Caulobacterales</taxon>
        <taxon>Caulobacteraceae</taxon>
        <taxon>Asticcacaulis</taxon>
    </lineage>
</organism>
<dbReference type="OrthoDB" id="9772097at2"/>
<evidence type="ECO:0000313" key="3">
    <source>
        <dbReference type="Proteomes" id="UP000199150"/>
    </source>
</evidence>
<dbReference type="SUPFAM" id="SSF49503">
    <property type="entry name" value="Cupredoxins"/>
    <property type="match status" value="1"/>
</dbReference>